<evidence type="ECO:0000256" key="1">
    <source>
        <dbReference type="SAM" id="MobiDB-lite"/>
    </source>
</evidence>
<dbReference type="SUPFAM" id="SSF48371">
    <property type="entry name" value="ARM repeat"/>
    <property type="match status" value="1"/>
</dbReference>
<dbReference type="PROSITE" id="PS51257">
    <property type="entry name" value="PROKAR_LIPOPROTEIN"/>
    <property type="match status" value="1"/>
</dbReference>
<gene>
    <name evidence="3" type="ORF">TRUGW13939_01093</name>
</gene>
<keyword evidence="2" id="KW-0732">Signal</keyword>
<keyword evidence="4" id="KW-1185">Reference proteome</keyword>
<dbReference type="AlphaFoldDB" id="A0A7H8QKG4"/>
<feature type="signal peptide" evidence="2">
    <location>
        <begin position="1"/>
        <end position="23"/>
    </location>
</feature>
<dbReference type="KEGG" id="trg:TRUGW13939_01093"/>
<reference evidence="4" key="1">
    <citation type="submission" date="2020-06" db="EMBL/GenBank/DDBJ databases">
        <title>A chromosome-scale genome assembly of Talaromyces rugulosus W13939.</title>
        <authorList>
            <person name="Wang B."/>
            <person name="Guo L."/>
            <person name="Ye K."/>
            <person name="Wang L."/>
        </authorList>
    </citation>
    <scope>NUCLEOTIDE SEQUENCE [LARGE SCALE GENOMIC DNA]</scope>
    <source>
        <strain evidence="4">W13939</strain>
    </source>
</reference>
<feature type="region of interest" description="Disordered" evidence="1">
    <location>
        <begin position="278"/>
        <end position="344"/>
    </location>
</feature>
<name>A0A7H8QKG4_TALRU</name>
<dbReference type="EMBL" id="CP055898">
    <property type="protein sequence ID" value="QKX54011.1"/>
    <property type="molecule type" value="Genomic_DNA"/>
</dbReference>
<feature type="compositionally biased region" description="Basic and acidic residues" evidence="1">
    <location>
        <begin position="320"/>
        <end position="334"/>
    </location>
</feature>
<evidence type="ECO:0000256" key="2">
    <source>
        <dbReference type="SAM" id="SignalP"/>
    </source>
</evidence>
<proteinExistence type="predicted"/>
<accession>A0A7H8QKG4</accession>
<protein>
    <submittedName>
        <fullName evidence="3">Uncharacterized protein</fullName>
    </submittedName>
</protein>
<dbReference type="GeneID" id="55988606"/>
<dbReference type="Proteomes" id="UP000509510">
    <property type="component" value="Chromosome I"/>
</dbReference>
<evidence type="ECO:0000313" key="4">
    <source>
        <dbReference type="Proteomes" id="UP000509510"/>
    </source>
</evidence>
<organism evidence="3 4">
    <name type="scientific">Talaromyces rugulosus</name>
    <name type="common">Penicillium rugulosum</name>
    <dbReference type="NCBI Taxonomy" id="121627"/>
    <lineage>
        <taxon>Eukaryota</taxon>
        <taxon>Fungi</taxon>
        <taxon>Dikarya</taxon>
        <taxon>Ascomycota</taxon>
        <taxon>Pezizomycotina</taxon>
        <taxon>Eurotiomycetes</taxon>
        <taxon>Eurotiomycetidae</taxon>
        <taxon>Eurotiales</taxon>
        <taxon>Trichocomaceae</taxon>
        <taxon>Talaromyces</taxon>
        <taxon>Talaromyces sect. Islandici</taxon>
    </lineage>
</organism>
<sequence>MALRSNTSLLWLCLGASLGFLACRQLVRNLLEVPKLTEIRHDENDERMISQGTEDALKLDTLHKLTESPSYELRGASLRIISERATKEASRDLLLEDLASKNKRRRDRALTAIYFLVSSRARECRHTLVAQHRRFDNSVVARSISPLRLHDQPTFNALIDCLCNFLAEHTEEIGTSNSPVLPKTRPAGERKALAALNVLLIDNVPPALEAGVITRWLANYPFPCLRDDNDSSDHRRKDPVWLMKEYWMDDTLMSSIFSTLVMHPEGNRQFRQVGLLGSVIDEDDEDDEDDDDDDGDEDGDEDEDEAEVDGDVWMVNGDDTAGRGRVPERLRQADESLEEQTLRRRRREAMVFSEAGRPLGNENIIERLPGW</sequence>
<dbReference type="InterPro" id="IPR016024">
    <property type="entry name" value="ARM-type_fold"/>
</dbReference>
<dbReference type="RefSeq" id="XP_035340190.1">
    <property type="nucleotide sequence ID" value="XM_035484297.1"/>
</dbReference>
<feature type="chain" id="PRO_5028911293" evidence="2">
    <location>
        <begin position="24"/>
        <end position="371"/>
    </location>
</feature>
<feature type="compositionally biased region" description="Acidic residues" evidence="1">
    <location>
        <begin position="280"/>
        <end position="310"/>
    </location>
</feature>
<dbReference type="OrthoDB" id="5385189at2759"/>
<evidence type="ECO:0000313" key="3">
    <source>
        <dbReference type="EMBL" id="QKX54011.1"/>
    </source>
</evidence>